<dbReference type="GO" id="GO:0016226">
    <property type="term" value="P:iron-sulfur cluster assembly"/>
    <property type="evidence" value="ECO:0007669"/>
    <property type="project" value="TreeGrafter"/>
</dbReference>
<accession>A0A6F8U514</accession>
<dbReference type="SUPFAM" id="SSF103025">
    <property type="entry name" value="Folate-binding domain"/>
    <property type="match status" value="1"/>
</dbReference>
<gene>
    <name evidence="1" type="ORF">HHSLTHF2_18850</name>
</gene>
<organism evidence="1 2">
    <name type="scientific">Halomonas hydrothermalis</name>
    <dbReference type="NCBI Taxonomy" id="115561"/>
    <lineage>
        <taxon>Bacteria</taxon>
        <taxon>Pseudomonadati</taxon>
        <taxon>Pseudomonadota</taxon>
        <taxon>Gammaproteobacteria</taxon>
        <taxon>Oceanospirillales</taxon>
        <taxon>Halomonadaceae</taxon>
        <taxon>Halomonas</taxon>
    </lineage>
</organism>
<dbReference type="Gene3D" id="3.30.70.1630">
    <property type="match status" value="1"/>
</dbReference>
<dbReference type="InterPro" id="IPR045179">
    <property type="entry name" value="YgfZ/GcvT"/>
</dbReference>
<dbReference type="Proteomes" id="UP000502259">
    <property type="component" value="Chromosome"/>
</dbReference>
<dbReference type="InterPro" id="IPR017703">
    <property type="entry name" value="YgfZ/GCV_T_CS"/>
</dbReference>
<reference evidence="1 2" key="1">
    <citation type="submission" date="2020-03" db="EMBL/GenBank/DDBJ databases">
        <title>Complete Genome Sequence of Halomonas hydrothermalis Strain Slthf2, Halophilic Bacterium Isolated from Deep-Sea Hydrothermal-Vent Environments.</title>
        <authorList>
            <person name="Takeyama N."/>
            <person name="Huang M."/>
            <person name="Sato K."/>
            <person name="Galipon J."/>
            <person name="Arakawa K."/>
        </authorList>
    </citation>
    <scope>NUCLEOTIDE SEQUENCE [LARGE SCALE GENOMIC DNA]</scope>
    <source>
        <strain evidence="1 2">Slthf2</strain>
    </source>
</reference>
<dbReference type="Gene3D" id="2.40.30.160">
    <property type="match status" value="1"/>
</dbReference>
<dbReference type="SUPFAM" id="SSF101790">
    <property type="entry name" value="Aminomethyltransferase beta-barrel domain"/>
    <property type="match status" value="1"/>
</dbReference>
<keyword evidence="2" id="KW-1185">Reference proteome</keyword>
<dbReference type="Gene3D" id="3.30.70.1400">
    <property type="entry name" value="Aminomethyltransferase beta-barrel domains"/>
    <property type="match status" value="1"/>
</dbReference>
<dbReference type="AlphaFoldDB" id="A0A6F8U514"/>
<evidence type="ECO:0000313" key="1">
    <source>
        <dbReference type="EMBL" id="BCB07995.1"/>
    </source>
</evidence>
<protein>
    <submittedName>
        <fullName evidence="1">tRNA-modifying protein YgfZ</fullName>
    </submittedName>
</protein>
<dbReference type="RefSeq" id="WP_172420869.1">
    <property type="nucleotide sequence ID" value="NZ_AP022843.1"/>
</dbReference>
<dbReference type="PIRSF" id="PIRSF006487">
    <property type="entry name" value="GcvT"/>
    <property type="match status" value="1"/>
</dbReference>
<name>A0A6F8U514_9GAMM</name>
<dbReference type="PANTHER" id="PTHR22602">
    <property type="entry name" value="TRANSFERASE CAF17, MITOCHONDRIAL-RELATED"/>
    <property type="match status" value="1"/>
</dbReference>
<dbReference type="InterPro" id="IPR029043">
    <property type="entry name" value="GcvT/YgfZ_C"/>
</dbReference>
<sequence>MATVSSLLKMNGFVRLPHLAALDVKGADAEKFLQGQTSAQVSLANGFFAPLTCFCTPKGRMLANAQLLKISNDHYRLLLSTSLRDVLASHLAKFAAFYRVELQAQSSMLIVGASESANKVAQAFGLALPDQPYTHHSNTQATVLCQPGSGRWLVSIEDSAEQSAIEINDDEDALNTWQLADIRCGLAWLTAPQQDHFLPQMLNWEALGGISFKKGCYTGQEVVARAHFRGQVKKRLVRVTASVSSLPQVGDTLVDEQEKTVGEVVSSAFSDNQQIEMLAVANTKAIEALSPLYWQGHPITLCDLPYAVERLDPEQLASSLTA</sequence>
<dbReference type="EMBL" id="AP022843">
    <property type="protein sequence ID" value="BCB07995.1"/>
    <property type="molecule type" value="Genomic_DNA"/>
</dbReference>
<evidence type="ECO:0000313" key="2">
    <source>
        <dbReference type="Proteomes" id="UP000502259"/>
    </source>
</evidence>
<dbReference type="PANTHER" id="PTHR22602:SF0">
    <property type="entry name" value="TRANSFERASE CAF17, MITOCHONDRIAL-RELATED"/>
    <property type="match status" value="1"/>
</dbReference>
<proteinExistence type="predicted"/>
<dbReference type="NCBIfam" id="TIGR03317">
    <property type="entry name" value="ygfZ_signature"/>
    <property type="match status" value="1"/>
</dbReference>